<proteinExistence type="predicted"/>
<dbReference type="EMBL" id="GBRH01162292">
    <property type="protein sequence ID" value="JAE35604.1"/>
    <property type="molecule type" value="Transcribed_RNA"/>
</dbReference>
<protein>
    <submittedName>
        <fullName evidence="1">Uncharacterized protein</fullName>
    </submittedName>
</protein>
<accession>A0A0A9HII9</accession>
<sequence length="30" mass="3307">MRRHSPLSLARADGRAWASYAEEYGPSALS</sequence>
<reference evidence="1" key="1">
    <citation type="submission" date="2014-09" db="EMBL/GenBank/DDBJ databases">
        <authorList>
            <person name="Magalhaes I.L.F."/>
            <person name="Oliveira U."/>
            <person name="Santos F.R."/>
            <person name="Vidigal T.H.D.A."/>
            <person name="Brescovit A.D."/>
            <person name="Santos A.J."/>
        </authorList>
    </citation>
    <scope>NUCLEOTIDE SEQUENCE</scope>
    <source>
        <tissue evidence="1">Shoot tissue taken approximately 20 cm above the soil surface</tissue>
    </source>
</reference>
<evidence type="ECO:0000313" key="1">
    <source>
        <dbReference type="EMBL" id="JAE35604.1"/>
    </source>
</evidence>
<dbReference type="AlphaFoldDB" id="A0A0A9HII9"/>
<name>A0A0A9HII9_ARUDO</name>
<reference evidence="1" key="2">
    <citation type="journal article" date="2015" name="Data Brief">
        <title>Shoot transcriptome of the giant reed, Arundo donax.</title>
        <authorList>
            <person name="Barrero R.A."/>
            <person name="Guerrero F.D."/>
            <person name="Moolhuijzen P."/>
            <person name="Goolsby J.A."/>
            <person name="Tidwell J."/>
            <person name="Bellgard S.E."/>
            <person name="Bellgard M.I."/>
        </authorList>
    </citation>
    <scope>NUCLEOTIDE SEQUENCE</scope>
    <source>
        <tissue evidence="1">Shoot tissue taken approximately 20 cm above the soil surface</tissue>
    </source>
</reference>
<organism evidence="1">
    <name type="scientific">Arundo donax</name>
    <name type="common">Giant reed</name>
    <name type="synonym">Donax arundinaceus</name>
    <dbReference type="NCBI Taxonomy" id="35708"/>
    <lineage>
        <taxon>Eukaryota</taxon>
        <taxon>Viridiplantae</taxon>
        <taxon>Streptophyta</taxon>
        <taxon>Embryophyta</taxon>
        <taxon>Tracheophyta</taxon>
        <taxon>Spermatophyta</taxon>
        <taxon>Magnoliopsida</taxon>
        <taxon>Liliopsida</taxon>
        <taxon>Poales</taxon>
        <taxon>Poaceae</taxon>
        <taxon>PACMAD clade</taxon>
        <taxon>Arundinoideae</taxon>
        <taxon>Arundineae</taxon>
        <taxon>Arundo</taxon>
    </lineage>
</organism>